<evidence type="ECO:0000313" key="12">
    <source>
        <dbReference type="Proteomes" id="UP000012073"/>
    </source>
</evidence>
<dbReference type="Pfam" id="PF18332">
    <property type="entry name" value="XRN1_D1"/>
    <property type="match status" value="1"/>
</dbReference>
<dbReference type="InterPro" id="IPR041106">
    <property type="entry name" value="XRN1_D2_D3"/>
</dbReference>
<evidence type="ECO:0000256" key="2">
    <source>
        <dbReference type="ARBA" id="ARBA00022801"/>
    </source>
</evidence>
<dbReference type="Gene3D" id="1.25.40.1050">
    <property type="match status" value="1"/>
</dbReference>
<dbReference type="OrthoDB" id="372487at2759"/>
<dbReference type="GO" id="GO:0005634">
    <property type="term" value="C:nucleus"/>
    <property type="evidence" value="ECO:0007669"/>
    <property type="project" value="TreeGrafter"/>
</dbReference>
<dbReference type="Proteomes" id="UP000012073">
    <property type="component" value="Unassembled WGS sequence"/>
</dbReference>
<evidence type="ECO:0000256" key="1">
    <source>
        <dbReference type="ARBA" id="ARBA00022722"/>
    </source>
</evidence>
<evidence type="ECO:0000256" key="4">
    <source>
        <dbReference type="ARBA" id="ARBA00038299"/>
    </source>
</evidence>
<dbReference type="Pfam" id="PF18129">
    <property type="entry name" value="SH3_12"/>
    <property type="match status" value="1"/>
</dbReference>
<proteinExistence type="inferred from homology"/>
<dbReference type="PANTHER" id="PTHR12341">
    <property type="entry name" value="5'-&gt;3' EXORIBONUCLEASE"/>
    <property type="match status" value="1"/>
</dbReference>
<dbReference type="PhylomeDB" id="R7QNL0"/>
<sequence>MQELTSVLQYYVAKKISEDRQWAGIEVVLSGAESPGEGEHKIMEYIRTMRESGRMQPNTRHCVYGLDADLIMLGLVTHEPHFFLLREKIDFSSWRKKSGPRVATSLDTAVFGDFELLSIGVFREYLASELGADNNSKLPFFDVERVTDDFVFIVMLIGNDFLPNLPTLAIADGTLNVMLHLYKRALPRMGGYLTQSGKIVPERLEYFIAKLGMLDKLIMRGKLEAEEQANRGRKKGTRNTAVQNMDLDDVFGFKHTFANGESRLAAVRSMKLAELKLEAENINRRVADRELVEMKTNYYSQKFGKDFLSSDSGGLQLLTQRYIEGIWWVLRYYSEGCRHWRWFYPFHYAPFPSDISGIGAKLAKYELTTFTVDRPFRPLEQLLSVLPPVSSWCLPKPYRALMTSAASPIRDLYPSEFETDLNGKRNDWEAVVLLPFVSEERLLKAITTVPLESLARDEIVRNNHGPSFLYKMSLTSKVEQSSPFGTRLPSFVSNAKRTNLVLPKIPSGRPFSPRWLKGTLAPHANESLKDLPHLGAFKHSGRLAFVGLNIFGSPSRNETYVLEIDFDSNDATAASRRIGSKKTAEALGLSIESPVWFGYPWRAAGIIDFVADRSHRKTIGNTQGNGLGAGQVAAVQQTSEASYKRDSSILLSNWLQKHGVQLPPPQEIIGVKVDASENAIGQEDRAKEVTLCDTHFVRSRVSSKTSLYDSRKSSDGLIVGQTVVYVGSGSHFGQKAKVCSPIRNGAVKVEFGMAVSCAREPAFGYRVVSISSKQRWMTISKLSATVNLPVSVLDAFLSSVLVQLQSGREKIDLGIGIKYIGRGLYIPGYARREEKHYYTFSEKTIDLLRRYREAFPLLFETVGKFKAAELRAGNSRPRGNIVYNARDVFGASGKADDAARAAAAWISVQEVAKLPLVSVDAQVLPKETVAELEKHGSIVLALQDEYTASVGNVDVSKRCREVAPEVLVTGNEGLDWGQNLSSGSFTASALVPSNAYGLRLGDRVVNRMGFGGVPFGLRGTVVGIHPPTGTEGLERSKDNEMTGCTLIEVVFDEGFISGSSLSGRCSDGRGKAVPAQSLFITRPDRENQFYVKNYARMAAKTAVTMKRNEKENAATKAISVAIAKASVISYADALSKKGWNGKARLTADAAGFVPEAVASYKSVEGGQAWQGMTKTVAAKAMHEVGSGTSLPRAGPRDTERHGANRGGGRQWVQGAASVGRGTQMKRDIGRLEGNGPSGVDEAAAEAARLTAMLKKELGISAMGGDEMVGKAVVGEMDRKTKTVNGEEGTEKDDLVVMWEQLQREAGGM</sequence>
<evidence type="ECO:0000256" key="3">
    <source>
        <dbReference type="ARBA" id="ARBA00022839"/>
    </source>
</evidence>
<comment type="similarity">
    <text evidence="4">Belongs to the 5'-3' exonuclease family.</text>
</comment>
<accession>R7QNL0</accession>
<evidence type="ECO:0000259" key="7">
    <source>
        <dbReference type="Pfam" id="PF17846"/>
    </source>
</evidence>
<dbReference type="Pfam" id="PF18334">
    <property type="entry name" value="XRN1_D2_D3"/>
    <property type="match status" value="1"/>
</dbReference>
<keyword evidence="12" id="KW-1185">Reference proteome</keyword>
<evidence type="ECO:0000259" key="10">
    <source>
        <dbReference type="Pfam" id="PF18334"/>
    </source>
</evidence>
<dbReference type="RefSeq" id="XP_005709988.1">
    <property type="nucleotide sequence ID" value="XM_005709931.1"/>
</dbReference>
<keyword evidence="1" id="KW-0540">Nuclease</keyword>
<feature type="domain" description="Xrn1 N-terminal" evidence="6">
    <location>
        <begin position="1"/>
        <end position="88"/>
    </location>
</feature>
<dbReference type="KEGG" id="ccp:CHC_T00006743001"/>
<dbReference type="Pfam" id="PF17846">
    <property type="entry name" value="XRN_M"/>
    <property type="match status" value="1"/>
</dbReference>
<dbReference type="InterPro" id="IPR040992">
    <property type="entry name" value="XRN1_D1"/>
</dbReference>
<dbReference type="OMA" id="VASWPWF"/>
<dbReference type="InterPro" id="IPR004859">
    <property type="entry name" value="Xrn1_N"/>
</dbReference>
<dbReference type="CDD" id="cd18673">
    <property type="entry name" value="PIN_XRN1-2-like"/>
    <property type="match status" value="1"/>
</dbReference>
<dbReference type="GeneID" id="17317725"/>
<evidence type="ECO:0000259" key="6">
    <source>
        <dbReference type="Pfam" id="PF03159"/>
    </source>
</evidence>
<dbReference type="EMBL" id="HG002070">
    <property type="protein sequence ID" value="CDF39694.1"/>
    <property type="molecule type" value="Genomic_DNA"/>
</dbReference>
<dbReference type="InterPro" id="IPR047007">
    <property type="entry name" value="XRN1_D1_sf"/>
</dbReference>
<protein>
    <submittedName>
        <fullName evidence="11">Uncharacterized protein</fullName>
    </submittedName>
</protein>
<dbReference type="STRING" id="2769.R7QNL0"/>
<dbReference type="Gene3D" id="3.40.50.12390">
    <property type="match status" value="1"/>
</dbReference>
<feature type="region of interest" description="Disordered" evidence="5">
    <location>
        <begin position="1185"/>
        <end position="1210"/>
    </location>
</feature>
<keyword evidence="3" id="KW-0269">Exonuclease</keyword>
<evidence type="ECO:0000256" key="5">
    <source>
        <dbReference type="SAM" id="MobiDB-lite"/>
    </source>
</evidence>
<dbReference type="GO" id="GO:0000956">
    <property type="term" value="P:nuclear-transcribed mRNA catabolic process"/>
    <property type="evidence" value="ECO:0007669"/>
    <property type="project" value="TreeGrafter"/>
</dbReference>
<evidence type="ECO:0000259" key="8">
    <source>
        <dbReference type="Pfam" id="PF18129"/>
    </source>
</evidence>
<evidence type="ECO:0000259" key="9">
    <source>
        <dbReference type="Pfam" id="PF18332"/>
    </source>
</evidence>
<name>R7QNL0_CHOCR</name>
<dbReference type="Gene3D" id="2.30.30.750">
    <property type="match status" value="1"/>
</dbReference>
<dbReference type="InterPro" id="IPR041412">
    <property type="entry name" value="Xrn1_helical"/>
</dbReference>
<feature type="domain" description="Exoribonuclease Xrn1 D2/D3" evidence="10">
    <location>
        <begin position="720"/>
        <end position="940"/>
    </location>
</feature>
<feature type="domain" description="5'-3' exoribonuclease 1 SH3-like" evidence="8">
    <location>
        <begin position="999"/>
        <end position="1079"/>
    </location>
</feature>
<dbReference type="Pfam" id="PF03159">
    <property type="entry name" value="XRN_N"/>
    <property type="match status" value="1"/>
</dbReference>
<dbReference type="InterPro" id="IPR047008">
    <property type="entry name" value="XRN1_SH3_sf"/>
</dbReference>
<dbReference type="PANTHER" id="PTHR12341:SF7">
    <property type="entry name" value="5'-3' EXORIBONUCLEASE 1"/>
    <property type="match status" value="1"/>
</dbReference>
<keyword evidence="2" id="KW-0378">Hydrolase</keyword>
<dbReference type="GO" id="GO:0004534">
    <property type="term" value="F:5'-3' RNA exonuclease activity"/>
    <property type="evidence" value="ECO:0007669"/>
    <property type="project" value="TreeGrafter"/>
</dbReference>
<dbReference type="GO" id="GO:0003723">
    <property type="term" value="F:RNA binding"/>
    <property type="evidence" value="ECO:0007669"/>
    <property type="project" value="TreeGrafter"/>
</dbReference>
<dbReference type="Gramene" id="CDF39694">
    <property type="protein sequence ID" value="CDF39694"/>
    <property type="gene ID" value="CHC_T00006743001"/>
</dbReference>
<feature type="domain" description="5'-3' exoribonuclease 1 D1" evidence="9">
    <location>
        <begin position="525"/>
        <end position="672"/>
    </location>
</feature>
<dbReference type="InterPro" id="IPR041385">
    <property type="entry name" value="SH3_12"/>
</dbReference>
<dbReference type="Gene3D" id="2.170.260.40">
    <property type="match status" value="1"/>
</dbReference>
<evidence type="ECO:0000313" key="11">
    <source>
        <dbReference type="EMBL" id="CDF39694.1"/>
    </source>
</evidence>
<feature type="domain" description="Xrn1 helical" evidence="7">
    <location>
        <begin position="141"/>
        <end position="478"/>
    </location>
</feature>
<dbReference type="InterPro" id="IPR027073">
    <property type="entry name" value="5_3_exoribonuclease"/>
</dbReference>
<organism evidence="11 12">
    <name type="scientific">Chondrus crispus</name>
    <name type="common">Carrageen Irish moss</name>
    <name type="synonym">Polymorpha crispa</name>
    <dbReference type="NCBI Taxonomy" id="2769"/>
    <lineage>
        <taxon>Eukaryota</taxon>
        <taxon>Rhodophyta</taxon>
        <taxon>Florideophyceae</taxon>
        <taxon>Rhodymeniophycidae</taxon>
        <taxon>Gigartinales</taxon>
        <taxon>Gigartinaceae</taxon>
        <taxon>Chondrus</taxon>
    </lineage>
</organism>
<reference evidence="12" key="1">
    <citation type="journal article" date="2013" name="Proc. Natl. Acad. Sci. U.S.A.">
        <title>Genome structure and metabolic features in the red seaweed Chondrus crispus shed light on evolution of the Archaeplastida.</title>
        <authorList>
            <person name="Collen J."/>
            <person name="Porcel B."/>
            <person name="Carre W."/>
            <person name="Ball S.G."/>
            <person name="Chaparro C."/>
            <person name="Tonon T."/>
            <person name="Barbeyron T."/>
            <person name="Michel G."/>
            <person name="Noel B."/>
            <person name="Valentin K."/>
            <person name="Elias M."/>
            <person name="Artiguenave F."/>
            <person name="Arun A."/>
            <person name="Aury J.M."/>
            <person name="Barbosa-Neto J.F."/>
            <person name="Bothwell J.H."/>
            <person name="Bouget F.Y."/>
            <person name="Brillet L."/>
            <person name="Cabello-Hurtado F."/>
            <person name="Capella-Gutierrez S."/>
            <person name="Charrier B."/>
            <person name="Cladiere L."/>
            <person name="Cock J.M."/>
            <person name="Coelho S.M."/>
            <person name="Colleoni C."/>
            <person name="Czjzek M."/>
            <person name="Da Silva C."/>
            <person name="Delage L."/>
            <person name="Denoeud F."/>
            <person name="Deschamps P."/>
            <person name="Dittami S.M."/>
            <person name="Gabaldon T."/>
            <person name="Gachon C.M."/>
            <person name="Groisillier A."/>
            <person name="Herve C."/>
            <person name="Jabbari K."/>
            <person name="Katinka M."/>
            <person name="Kloareg B."/>
            <person name="Kowalczyk N."/>
            <person name="Labadie K."/>
            <person name="Leblanc C."/>
            <person name="Lopez P.J."/>
            <person name="McLachlan D.H."/>
            <person name="Meslet-Cladiere L."/>
            <person name="Moustafa A."/>
            <person name="Nehr Z."/>
            <person name="Nyvall Collen P."/>
            <person name="Panaud O."/>
            <person name="Partensky F."/>
            <person name="Poulain J."/>
            <person name="Rensing S.A."/>
            <person name="Rousvoal S."/>
            <person name="Samson G."/>
            <person name="Symeonidi A."/>
            <person name="Weissenbach J."/>
            <person name="Zambounis A."/>
            <person name="Wincker P."/>
            <person name="Boyen C."/>
        </authorList>
    </citation>
    <scope>NUCLEOTIDE SEQUENCE [LARGE SCALE GENOMIC DNA]</scope>
    <source>
        <strain evidence="12">cv. Stackhouse</strain>
    </source>
</reference>
<gene>
    <name evidence="11" type="ORF">CHC_T00006743001</name>
</gene>